<dbReference type="HOGENOM" id="CLU_2172511_0_0_1"/>
<accession>A0A075ASG6</accession>
<dbReference type="EMBL" id="KE561071">
    <property type="protein sequence ID" value="EPZ33226.1"/>
    <property type="molecule type" value="Genomic_DNA"/>
</dbReference>
<dbReference type="Proteomes" id="UP000030755">
    <property type="component" value="Unassembled WGS sequence"/>
</dbReference>
<sequence>MNVQSNLLIDIGKMKCYESKGITVILVFDQFNTIYADENTARLFKLIKAFSITIPMIVSYSANNDIALTKRPFEKYFPTKYEISDEEAMAFCRLYDENINRDVVRKGGFL</sequence>
<organism evidence="1 2">
    <name type="scientific">Rozella allomycis (strain CSF55)</name>
    <dbReference type="NCBI Taxonomy" id="988480"/>
    <lineage>
        <taxon>Eukaryota</taxon>
        <taxon>Fungi</taxon>
        <taxon>Fungi incertae sedis</taxon>
        <taxon>Cryptomycota</taxon>
        <taxon>Cryptomycota incertae sedis</taxon>
        <taxon>Rozella</taxon>
    </lineage>
</organism>
<keyword evidence="2" id="KW-1185">Reference proteome</keyword>
<evidence type="ECO:0000313" key="1">
    <source>
        <dbReference type="EMBL" id="EPZ33226.1"/>
    </source>
</evidence>
<proteinExistence type="predicted"/>
<gene>
    <name evidence="1" type="ORF">O9G_001195</name>
</gene>
<reference evidence="1 2" key="1">
    <citation type="journal article" date="2013" name="Curr. Biol.">
        <title>Shared signatures of parasitism and phylogenomics unite Cryptomycota and microsporidia.</title>
        <authorList>
            <person name="James T.Y."/>
            <person name="Pelin A."/>
            <person name="Bonen L."/>
            <person name="Ahrendt S."/>
            <person name="Sain D."/>
            <person name="Corradi N."/>
            <person name="Stajich J.E."/>
        </authorList>
    </citation>
    <scope>NUCLEOTIDE SEQUENCE [LARGE SCALE GENOMIC DNA]</scope>
    <source>
        <strain evidence="1 2">CSF55</strain>
    </source>
</reference>
<dbReference type="AlphaFoldDB" id="A0A075ASG6"/>
<protein>
    <submittedName>
        <fullName evidence="1">Uncharacterized protein</fullName>
    </submittedName>
</protein>
<evidence type="ECO:0000313" key="2">
    <source>
        <dbReference type="Proteomes" id="UP000030755"/>
    </source>
</evidence>
<name>A0A075ASG6_ROZAC</name>